<sequence length="977" mass="107684">MIVRYASAPLGILSGMALPCPEPRQGAPCSYSLVMHDGNVRESMRCAGVQHSNRQSVDHIPPARPMDVERRDSQKVLLPDGPSRLPYRSPPVPNFSRASLQDSQALVVGMEPTSRLYNLSSPLKSPSRPMDIKRWDGHTRTYTEWDGLRKDLEIFHPTGDCLIHLYTKGHSRRGPSLRVPFGAIKSKGCGPLFAMCFAQMTPPQTPQVSDDESSHSDSDFSTVSTLDGKYELYIPAPVDAMREDAFRYHMTTRNFFAWMLDVPLVGATLGKSLVDLFERMLVFRGHERDSVADLLSYAQRMGYLNFGHSPDYALAFLHFAEQFRLRDLWIDAFAHCVGMNESLCLSLEFDAVSRVSKALITRAYLEMDLHLGRVTRALSGFLEDELSPAQFGLSAGARDHLDRFSTFLYSFYVEKFGYWPPPQGLTFSKALLRSMYYEFRNLYDFLVDRESTPSLQDQPKPASGGICVLQNVNAFNERHNYEALPHPLPLIPDCQDRDMKTQSQRSLRALKLGTKASKAERGHTTRAALLNATNHDDPDIVNCSLVQEYMQFEREWSCKPEEKVSLADARKVRWIVVYCTLQMLVSVTRAPKEVRDAEGPSYPLCCLTTGTPPWLTSTEATKVQRSRSSASLAAFTFHNSPPESVGVSTSPPLSIHPDCESDDYFSHTPTTHTRKNSNSSLTPAPLRINTAVSRTSSIRSFRKSMMSNFSRRNSTPKPSSPLSPSSFHEIMVHGYGNGLNAAFVKPTTPSSPSSSPSRRAPPPGTLDLSRANIKSQEARTPTLDQFMLDNAPTSAPTSPASTALVSPTASSLFSYREDSSTNGTSSALSSKRNSTSKIYSMDHESECNSRPALVSPSIPSSPASKRLSTGSTAPFTNAAVSKYSALRKASIASICYSDAPTAQNWDSAAATTTAPNPSSNRHSGLQKSPQVHFAFAPRHLEMGYGEEKELFDFGNNGLGPDIEGALSMLPGAISAQA</sequence>
<comment type="caution">
    <text evidence="1">The sequence shown here is derived from an EMBL/GenBank/DDBJ whole genome shotgun (WGS) entry which is preliminary data.</text>
</comment>
<dbReference type="Proteomes" id="UP001320706">
    <property type="component" value="Unassembled WGS sequence"/>
</dbReference>
<protein>
    <submittedName>
        <fullName evidence="1">Uncharacterized protein</fullName>
    </submittedName>
</protein>
<reference evidence="1" key="1">
    <citation type="submission" date="2024-02" db="EMBL/GenBank/DDBJ databases">
        <title>Metagenome Assembled Genome of Zalaria obscura JY119.</title>
        <authorList>
            <person name="Vighnesh L."/>
            <person name="Jagadeeshwari U."/>
            <person name="Venkata Ramana C."/>
            <person name="Sasikala C."/>
        </authorList>
    </citation>
    <scope>NUCLEOTIDE SEQUENCE</scope>
    <source>
        <strain evidence="1">JY119</strain>
    </source>
</reference>
<dbReference type="EMBL" id="JAMKPW020000038">
    <property type="protein sequence ID" value="KAK8200930.1"/>
    <property type="molecule type" value="Genomic_DNA"/>
</dbReference>
<accession>A0ACC3S7Z8</accession>
<gene>
    <name evidence="1" type="ORF">M8818_006249</name>
</gene>
<proteinExistence type="predicted"/>
<evidence type="ECO:0000313" key="2">
    <source>
        <dbReference type="Proteomes" id="UP001320706"/>
    </source>
</evidence>
<name>A0ACC3S7Z8_9PEZI</name>
<keyword evidence="2" id="KW-1185">Reference proteome</keyword>
<organism evidence="1 2">
    <name type="scientific">Zalaria obscura</name>
    <dbReference type="NCBI Taxonomy" id="2024903"/>
    <lineage>
        <taxon>Eukaryota</taxon>
        <taxon>Fungi</taxon>
        <taxon>Dikarya</taxon>
        <taxon>Ascomycota</taxon>
        <taxon>Pezizomycotina</taxon>
        <taxon>Dothideomycetes</taxon>
        <taxon>Dothideomycetidae</taxon>
        <taxon>Dothideales</taxon>
        <taxon>Zalariaceae</taxon>
        <taxon>Zalaria</taxon>
    </lineage>
</organism>
<evidence type="ECO:0000313" key="1">
    <source>
        <dbReference type="EMBL" id="KAK8200930.1"/>
    </source>
</evidence>